<accession>A0A0W8FKW3</accession>
<keyword evidence="5" id="KW-0472">Membrane</keyword>
<dbReference type="SUPFAM" id="SSF52096">
    <property type="entry name" value="ClpP/crotonase"/>
    <property type="match status" value="1"/>
</dbReference>
<dbReference type="Pfam" id="PF17804">
    <property type="entry name" value="TSP_NTD"/>
    <property type="match status" value="1"/>
</dbReference>
<dbReference type="GO" id="GO:0008236">
    <property type="term" value="F:serine-type peptidase activity"/>
    <property type="evidence" value="ECO:0007669"/>
    <property type="project" value="UniProtKB-KW"/>
</dbReference>
<dbReference type="SUPFAM" id="SSF50156">
    <property type="entry name" value="PDZ domain-like"/>
    <property type="match status" value="1"/>
</dbReference>
<dbReference type="InterPro" id="IPR036034">
    <property type="entry name" value="PDZ_sf"/>
</dbReference>
<evidence type="ECO:0000256" key="3">
    <source>
        <dbReference type="ARBA" id="ARBA00022801"/>
    </source>
</evidence>
<dbReference type="PROSITE" id="PS50106">
    <property type="entry name" value="PDZ"/>
    <property type="match status" value="1"/>
</dbReference>
<dbReference type="NCBIfam" id="TIGR00225">
    <property type="entry name" value="prc"/>
    <property type="match status" value="1"/>
</dbReference>
<dbReference type="SMART" id="SM00228">
    <property type="entry name" value="PDZ"/>
    <property type="match status" value="1"/>
</dbReference>
<dbReference type="Gene3D" id="2.30.42.10">
    <property type="match status" value="1"/>
</dbReference>
<comment type="caution">
    <text evidence="7">The sequence shown here is derived from an EMBL/GenBank/DDBJ whole genome shotgun (WGS) entry which is preliminary data.</text>
</comment>
<dbReference type="GO" id="GO:0007165">
    <property type="term" value="P:signal transduction"/>
    <property type="evidence" value="ECO:0007669"/>
    <property type="project" value="TreeGrafter"/>
</dbReference>
<dbReference type="AlphaFoldDB" id="A0A0W8FKW3"/>
<name>A0A0W8FKW3_9ZZZZ</name>
<feature type="transmembrane region" description="Helical" evidence="5">
    <location>
        <begin position="32"/>
        <end position="52"/>
    </location>
</feature>
<dbReference type="GO" id="GO:0006508">
    <property type="term" value="P:proteolysis"/>
    <property type="evidence" value="ECO:0007669"/>
    <property type="project" value="UniProtKB-KW"/>
</dbReference>
<dbReference type="CDD" id="cd06782">
    <property type="entry name" value="cpPDZ_CPP-like"/>
    <property type="match status" value="1"/>
</dbReference>
<organism evidence="7">
    <name type="scientific">hydrocarbon metagenome</name>
    <dbReference type="NCBI Taxonomy" id="938273"/>
    <lineage>
        <taxon>unclassified sequences</taxon>
        <taxon>metagenomes</taxon>
        <taxon>ecological metagenomes</taxon>
    </lineage>
</organism>
<dbReference type="InterPro" id="IPR005151">
    <property type="entry name" value="Tail-specific_protease"/>
</dbReference>
<sequence length="707" mass="78646">MSDVNFNNISGNTSKNIHHDNSTVLAGKSRFYFGRFLLLLLLIFLLPFSSVAKNIPCNRLPLLMKSFLYNHYAIKNLTGDVQTQAIRNMIQRLDPSKTVLHASDVERLKPYLQDLFASMQTVNCASLNPVYDLLVARARENEAIVKKIIGQDYHIDETLELDIDVKKRPHVKTMAEKQILLKKVVQFQIENDLLAGIDLAEAKKKQLHRYELQTMRIIERNPEKLVVTAAEAFAQALDPHTTYLSPDNLEDLKIQMQLSLEGIGVILRSDNGFTVVDEIIPGGAAEHSGLLKPADKIIAVAQAKEKPVSIIDMDLHDVVKMIRGKKGTLVTLTILRQVERTYRFDVTITRDKVDIKEQEAKITYETRKVDGRQYRFGVIDLPSFYGDEKGNKSCYEDVKSLLAEARRQHVDGIVLDLSRNGGGLLAEAVRIAGLFLGESAIVATKNSREQVTLYINGTVVPGIKDKYKVIKFPAETSRSIYTGPLVVLTSRLSASASEIVAGALKDYHRAVIIGSDHTFGKGSVQILSPLPEDLGGMKVTASMYFLPGGKSTQKTGVEADVRLPNFFILEDIGETALEYPLPSQTTTPFLDLYETPLPPWINVEQPLITKLAARSKARVAKDTKFIEIINNNKEAAGKKGIIRLADLRKEVEKEGGSKENKTSAELKQRTKEQYAPFVNESVNVLLDMVMLNPAKSVPHALGGFTGR</sequence>
<evidence type="ECO:0000313" key="7">
    <source>
        <dbReference type="EMBL" id="KUG21574.1"/>
    </source>
</evidence>
<evidence type="ECO:0000259" key="6">
    <source>
        <dbReference type="PROSITE" id="PS50106"/>
    </source>
</evidence>
<keyword evidence="5" id="KW-1133">Transmembrane helix</keyword>
<keyword evidence="2" id="KW-0645">Protease</keyword>
<dbReference type="SMART" id="SM00245">
    <property type="entry name" value="TSPc"/>
    <property type="match status" value="1"/>
</dbReference>
<dbReference type="Pfam" id="PF00595">
    <property type="entry name" value="PDZ"/>
    <property type="match status" value="1"/>
</dbReference>
<dbReference type="Gene3D" id="3.90.226.10">
    <property type="entry name" value="2-enoyl-CoA Hydratase, Chain A, domain 1"/>
    <property type="match status" value="1"/>
</dbReference>
<dbReference type="GO" id="GO:0030288">
    <property type="term" value="C:outer membrane-bounded periplasmic space"/>
    <property type="evidence" value="ECO:0007669"/>
    <property type="project" value="TreeGrafter"/>
</dbReference>
<dbReference type="InterPro" id="IPR029045">
    <property type="entry name" value="ClpP/crotonase-like_dom_sf"/>
</dbReference>
<dbReference type="InterPro" id="IPR004447">
    <property type="entry name" value="Peptidase_S41A"/>
</dbReference>
<dbReference type="Pfam" id="PF03572">
    <property type="entry name" value="Peptidase_S41"/>
    <property type="match status" value="1"/>
</dbReference>
<evidence type="ECO:0000256" key="1">
    <source>
        <dbReference type="ARBA" id="ARBA00009179"/>
    </source>
</evidence>
<dbReference type="InterPro" id="IPR001478">
    <property type="entry name" value="PDZ"/>
</dbReference>
<evidence type="ECO:0000256" key="2">
    <source>
        <dbReference type="ARBA" id="ARBA00022670"/>
    </source>
</evidence>
<dbReference type="PANTHER" id="PTHR32060:SF22">
    <property type="entry name" value="CARBOXYL-TERMINAL-PROCESSING PEPTIDASE 3, CHLOROPLASTIC"/>
    <property type="match status" value="1"/>
</dbReference>
<keyword evidence="3" id="KW-0378">Hydrolase</keyword>
<feature type="domain" description="PDZ" evidence="6">
    <location>
        <begin position="253"/>
        <end position="337"/>
    </location>
</feature>
<dbReference type="GO" id="GO:0004175">
    <property type="term" value="F:endopeptidase activity"/>
    <property type="evidence" value="ECO:0007669"/>
    <property type="project" value="TreeGrafter"/>
</dbReference>
<evidence type="ECO:0000256" key="4">
    <source>
        <dbReference type="ARBA" id="ARBA00022825"/>
    </source>
</evidence>
<dbReference type="CDD" id="cd07560">
    <property type="entry name" value="Peptidase_S41_CPP"/>
    <property type="match status" value="1"/>
</dbReference>
<dbReference type="EMBL" id="LNQE01001046">
    <property type="protein sequence ID" value="KUG21574.1"/>
    <property type="molecule type" value="Genomic_DNA"/>
</dbReference>
<gene>
    <name evidence="7" type="ORF">ASZ90_008670</name>
</gene>
<keyword evidence="4" id="KW-0720">Serine protease</keyword>
<protein>
    <recommendedName>
        <fullName evidence="6">PDZ domain-containing protein</fullName>
    </recommendedName>
</protein>
<dbReference type="InterPro" id="IPR040573">
    <property type="entry name" value="TSP_N"/>
</dbReference>
<evidence type="ECO:0000256" key="5">
    <source>
        <dbReference type="SAM" id="Phobius"/>
    </source>
</evidence>
<dbReference type="PANTHER" id="PTHR32060">
    <property type="entry name" value="TAIL-SPECIFIC PROTEASE"/>
    <property type="match status" value="1"/>
</dbReference>
<proteinExistence type="inferred from homology"/>
<dbReference type="Gene3D" id="3.30.750.44">
    <property type="match status" value="1"/>
</dbReference>
<reference evidence="7" key="1">
    <citation type="journal article" date="2015" name="Proc. Natl. Acad. Sci. U.S.A.">
        <title>Networks of energetic and metabolic interactions define dynamics in microbial communities.</title>
        <authorList>
            <person name="Embree M."/>
            <person name="Liu J.K."/>
            <person name="Al-Bassam M.M."/>
            <person name="Zengler K."/>
        </authorList>
    </citation>
    <scope>NUCLEOTIDE SEQUENCE</scope>
</reference>
<keyword evidence="5" id="KW-0812">Transmembrane</keyword>
<comment type="similarity">
    <text evidence="1">Belongs to the peptidase S41A family.</text>
</comment>